<keyword evidence="14" id="KW-1185">Reference proteome</keyword>
<comment type="similarity">
    <text evidence="2 12">Belongs to the amiloride-sensitive sodium channel (TC 1.A.6) family.</text>
</comment>
<evidence type="ECO:0000256" key="7">
    <source>
        <dbReference type="ARBA" id="ARBA00023053"/>
    </source>
</evidence>
<keyword evidence="8 12" id="KW-0406">Ion transport</keyword>
<evidence type="ECO:0000256" key="11">
    <source>
        <dbReference type="ARBA" id="ARBA00023303"/>
    </source>
</evidence>
<evidence type="ECO:0000256" key="1">
    <source>
        <dbReference type="ARBA" id="ARBA00004141"/>
    </source>
</evidence>
<dbReference type="AlphaFoldDB" id="A0A8X6H7R6"/>
<name>A0A8X6H7R6_TRICU</name>
<keyword evidence="6" id="KW-1133">Transmembrane helix</keyword>
<evidence type="ECO:0000256" key="8">
    <source>
        <dbReference type="ARBA" id="ARBA00023065"/>
    </source>
</evidence>
<evidence type="ECO:0000256" key="3">
    <source>
        <dbReference type="ARBA" id="ARBA00022448"/>
    </source>
</evidence>
<proteinExistence type="inferred from homology"/>
<keyword evidence="5 12" id="KW-0812">Transmembrane</keyword>
<sequence>MNFLYPLQTRLLLEVLRLELLLNAEINKYVAISHTVGFRIAIHDPFEELDPEGKGMNIIPGYGTNVLLRLTIIKRLSAPCKDHCVFYFNNKPFAGSQTQCIHSRVQLL</sequence>
<keyword evidence="10 12" id="KW-0739">Sodium transport</keyword>
<dbReference type="InterPro" id="IPR001873">
    <property type="entry name" value="ENaC"/>
</dbReference>
<gene>
    <name evidence="13" type="primary">mec-10_9</name>
    <name evidence="13" type="ORF">TNCT_540861</name>
</gene>
<evidence type="ECO:0000256" key="10">
    <source>
        <dbReference type="ARBA" id="ARBA00023201"/>
    </source>
</evidence>
<comment type="subcellular location">
    <subcellularLocation>
        <location evidence="1">Membrane</location>
        <topology evidence="1">Multi-pass membrane protein</topology>
    </subcellularLocation>
</comment>
<keyword evidence="11 12" id="KW-0407">Ion channel</keyword>
<keyword evidence="3 12" id="KW-0813">Transport</keyword>
<evidence type="ECO:0000256" key="4">
    <source>
        <dbReference type="ARBA" id="ARBA00022461"/>
    </source>
</evidence>
<dbReference type="EMBL" id="BMAO01002535">
    <property type="protein sequence ID" value="GFQ81414.1"/>
    <property type="molecule type" value="Genomic_DNA"/>
</dbReference>
<evidence type="ECO:0000256" key="2">
    <source>
        <dbReference type="ARBA" id="ARBA00007193"/>
    </source>
</evidence>
<evidence type="ECO:0000256" key="12">
    <source>
        <dbReference type="RuleBase" id="RU000679"/>
    </source>
</evidence>
<keyword evidence="9" id="KW-0472">Membrane</keyword>
<accession>A0A8X6H7R6</accession>
<dbReference type="GO" id="GO:0016020">
    <property type="term" value="C:membrane"/>
    <property type="evidence" value="ECO:0007669"/>
    <property type="project" value="UniProtKB-SubCell"/>
</dbReference>
<evidence type="ECO:0000256" key="9">
    <source>
        <dbReference type="ARBA" id="ARBA00023136"/>
    </source>
</evidence>
<protein>
    <submittedName>
        <fullName evidence="13">Degenerin mec-10</fullName>
    </submittedName>
</protein>
<dbReference type="Pfam" id="PF00858">
    <property type="entry name" value="ASC"/>
    <property type="match status" value="1"/>
</dbReference>
<keyword evidence="4 12" id="KW-0894">Sodium channel</keyword>
<comment type="caution">
    <text evidence="13">The sequence shown here is derived from an EMBL/GenBank/DDBJ whole genome shotgun (WGS) entry which is preliminary data.</text>
</comment>
<dbReference type="GO" id="GO:0005272">
    <property type="term" value="F:sodium channel activity"/>
    <property type="evidence" value="ECO:0007669"/>
    <property type="project" value="UniProtKB-KW"/>
</dbReference>
<keyword evidence="7" id="KW-0915">Sodium</keyword>
<evidence type="ECO:0000256" key="5">
    <source>
        <dbReference type="ARBA" id="ARBA00022692"/>
    </source>
</evidence>
<organism evidence="13 14">
    <name type="scientific">Trichonephila clavata</name>
    <name type="common">Joro spider</name>
    <name type="synonym">Nephila clavata</name>
    <dbReference type="NCBI Taxonomy" id="2740835"/>
    <lineage>
        <taxon>Eukaryota</taxon>
        <taxon>Metazoa</taxon>
        <taxon>Ecdysozoa</taxon>
        <taxon>Arthropoda</taxon>
        <taxon>Chelicerata</taxon>
        <taxon>Arachnida</taxon>
        <taxon>Araneae</taxon>
        <taxon>Araneomorphae</taxon>
        <taxon>Entelegynae</taxon>
        <taxon>Araneoidea</taxon>
        <taxon>Nephilidae</taxon>
        <taxon>Trichonephila</taxon>
    </lineage>
</organism>
<evidence type="ECO:0000256" key="6">
    <source>
        <dbReference type="ARBA" id="ARBA00022989"/>
    </source>
</evidence>
<dbReference type="Proteomes" id="UP000887116">
    <property type="component" value="Unassembled WGS sequence"/>
</dbReference>
<reference evidence="13" key="1">
    <citation type="submission" date="2020-07" db="EMBL/GenBank/DDBJ databases">
        <title>Multicomponent nature underlies the extraordinary mechanical properties of spider dragline silk.</title>
        <authorList>
            <person name="Kono N."/>
            <person name="Nakamura H."/>
            <person name="Mori M."/>
            <person name="Yoshida Y."/>
            <person name="Ohtoshi R."/>
            <person name="Malay A.D."/>
            <person name="Moran D.A.P."/>
            <person name="Tomita M."/>
            <person name="Numata K."/>
            <person name="Arakawa K."/>
        </authorList>
    </citation>
    <scope>NUCLEOTIDE SEQUENCE</scope>
</reference>
<evidence type="ECO:0000313" key="13">
    <source>
        <dbReference type="EMBL" id="GFQ81414.1"/>
    </source>
</evidence>
<evidence type="ECO:0000313" key="14">
    <source>
        <dbReference type="Proteomes" id="UP000887116"/>
    </source>
</evidence>
<dbReference type="Gene3D" id="2.60.470.10">
    <property type="entry name" value="Acid-sensing ion channels like domains"/>
    <property type="match status" value="1"/>
</dbReference>